<comment type="similarity">
    <text evidence="2 12 13 14">Belongs to the NDK family.</text>
</comment>
<dbReference type="InterPro" id="IPR001564">
    <property type="entry name" value="Nucleoside_diP_kinase"/>
</dbReference>
<organism evidence="16 17">
    <name type="scientific">Anaerospora hongkongensis</name>
    <dbReference type="NCBI Taxonomy" id="244830"/>
    <lineage>
        <taxon>Bacteria</taxon>
        <taxon>Bacillati</taxon>
        <taxon>Bacillota</taxon>
        <taxon>Negativicutes</taxon>
        <taxon>Selenomonadales</taxon>
        <taxon>Sporomusaceae</taxon>
        <taxon>Anaerospora</taxon>
    </lineage>
</organism>
<evidence type="ECO:0000256" key="1">
    <source>
        <dbReference type="ARBA" id="ARBA00001946"/>
    </source>
</evidence>
<evidence type="ECO:0000256" key="14">
    <source>
        <dbReference type="RuleBase" id="RU004011"/>
    </source>
</evidence>
<dbReference type="GO" id="GO:0005524">
    <property type="term" value="F:ATP binding"/>
    <property type="evidence" value="ECO:0007669"/>
    <property type="project" value="UniProtKB-UniRule"/>
</dbReference>
<gene>
    <name evidence="12" type="primary">ndk</name>
    <name evidence="16" type="ORF">EV210_101114</name>
</gene>
<evidence type="ECO:0000256" key="8">
    <source>
        <dbReference type="ARBA" id="ARBA00022777"/>
    </source>
</evidence>
<dbReference type="Gene3D" id="3.30.70.141">
    <property type="entry name" value="Nucleoside diphosphate kinase-like domain"/>
    <property type="match status" value="1"/>
</dbReference>
<evidence type="ECO:0000256" key="5">
    <source>
        <dbReference type="ARBA" id="ARBA00022679"/>
    </source>
</evidence>
<evidence type="ECO:0000256" key="3">
    <source>
        <dbReference type="ARBA" id="ARBA00012966"/>
    </source>
</evidence>
<keyword evidence="9 12" id="KW-0067">ATP-binding</keyword>
<comment type="cofactor">
    <cofactor evidence="1 12">
        <name>Mg(2+)</name>
        <dbReference type="ChEBI" id="CHEBI:18420"/>
    </cofactor>
</comment>
<feature type="binding site" evidence="12 13">
    <location>
        <position position="85"/>
    </location>
    <ligand>
        <name>ATP</name>
        <dbReference type="ChEBI" id="CHEBI:30616"/>
    </ligand>
</feature>
<dbReference type="RefSeq" id="WP_132073964.1">
    <property type="nucleotide sequence ID" value="NZ_DAMAKO010000002.1"/>
</dbReference>
<comment type="catalytic activity">
    <reaction evidence="12">
        <text>a 2'-deoxyribonucleoside 5'-diphosphate + ATP = a 2'-deoxyribonucleoside 5'-triphosphate + ADP</text>
        <dbReference type="Rhea" id="RHEA:44640"/>
        <dbReference type="ChEBI" id="CHEBI:30616"/>
        <dbReference type="ChEBI" id="CHEBI:61560"/>
        <dbReference type="ChEBI" id="CHEBI:73316"/>
        <dbReference type="ChEBI" id="CHEBI:456216"/>
        <dbReference type="EC" id="2.7.4.6"/>
    </reaction>
</comment>
<feature type="binding site" evidence="12 13">
    <location>
        <position position="9"/>
    </location>
    <ligand>
        <name>ATP</name>
        <dbReference type="ChEBI" id="CHEBI:30616"/>
    </ligand>
</feature>
<keyword evidence="7 12" id="KW-0547">Nucleotide-binding</keyword>
<dbReference type="EMBL" id="SLUI01000001">
    <property type="protein sequence ID" value="TCL39916.1"/>
    <property type="molecule type" value="Genomic_DNA"/>
</dbReference>
<dbReference type="GO" id="GO:0006241">
    <property type="term" value="P:CTP biosynthetic process"/>
    <property type="evidence" value="ECO:0007669"/>
    <property type="project" value="UniProtKB-UniRule"/>
</dbReference>
<dbReference type="AlphaFoldDB" id="A0A4R1Q5S6"/>
<dbReference type="Proteomes" id="UP000295063">
    <property type="component" value="Unassembled WGS sequence"/>
</dbReference>
<feature type="binding site" evidence="12 13">
    <location>
        <position position="57"/>
    </location>
    <ligand>
        <name>ATP</name>
        <dbReference type="ChEBI" id="CHEBI:30616"/>
    </ligand>
</feature>
<dbReference type="EC" id="2.7.4.6" evidence="3 12"/>
<feature type="binding site" evidence="12 13">
    <location>
        <position position="91"/>
    </location>
    <ligand>
        <name>ATP</name>
        <dbReference type="ChEBI" id="CHEBI:30616"/>
    </ligand>
</feature>
<keyword evidence="8 12" id="KW-0418">Kinase</keyword>
<dbReference type="GO" id="GO:0006183">
    <property type="term" value="P:GTP biosynthetic process"/>
    <property type="evidence" value="ECO:0007669"/>
    <property type="project" value="UniProtKB-UniRule"/>
</dbReference>
<keyword evidence="12" id="KW-0963">Cytoplasm</keyword>
<protein>
    <recommendedName>
        <fullName evidence="4 12">Nucleoside diphosphate kinase</fullName>
        <shortName evidence="12">NDK</shortName>
        <shortName evidence="12">NDP kinase</shortName>
        <ecNumber evidence="3 12">2.7.4.6</ecNumber>
    </recommendedName>
    <alternativeName>
        <fullName evidence="12">Nucleoside-2-P kinase</fullName>
    </alternativeName>
</protein>
<proteinExistence type="inferred from homology"/>
<keyword evidence="11 12" id="KW-0546">Nucleotide metabolism</keyword>
<dbReference type="GO" id="GO:0004550">
    <property type="term" value="F:nucleoside diphosphate kinase activity"/>
    <property type="evidence" value="ECO:0007669"/>
    <property type="project" value="UniProtKB-UniRule"/>
</dbReference>
<evidence type="ECO:0000256" key="2">
    <source>
        <dbReference type="ARBA" id="ARBA00008142"/>
    </source>
</evidence>
<evidence type="ECO:0000256" key="13">
    <source>
        <dbReference type="PROSITE-ProRule" id="PRU00706"/>
    </source>
</evidence>
<evidence type="ECO:0000256" key="10">
    <source>
        <dbReference type="ARBA" id="ARBA00022842"/>
    </source>
</evidence>
<evidence type="ECO:0000256" key="12">
    <source>
        <dbReference type="HAMAP-Rule" id="MF_00451"/>
    </source>
</evidence>
<comment type="caution">
    <text evidence="16">The sequence shown here is derived from an EMBL/GenBank/DDBJ whole genome shotgun (WGS) entry which is preliminary data.</text>
</comment>
<keyword evidence="6 12" id="KW-0479">Metal-binding</keyword>
<dbReference type="PANTHER" id="PTHR11349">
    <property type="entry name" value="NUCLEOSIDE DIPHOSPHATE KINASE"/>
    <property type="match status" value="1"/>
</dbReference>
<feature type="binding site" evidence="12 13">
    <location>
        <position position="112"/>
    </location>
    <ligand>
        <name>ATP</name>
        <dbReference type="ChEBI" id="CHEBI:30616"/>
    </ligand>
</feature>
<dbReference type="InterPro" id="IPR034907">
    <property type="entry name" value="NDK-like_dom"/>
</dbReference>
<comment type="subunit">
    <text evidence="12">Homotetramer.</text>
</comment>
<comment type="subcellular location">
    <subcellularLocation>
        <location evidence="12">Cytoplasm</location>
    </subcellularLocation>
</comment>
<dbReference type="GO" id="GO:0006228">
    <property type="term" value="P:UTP biosynthetic process"/>
    <property type="evidence" value="ECO:0007669"/>
    <property type="project" value="UniProtKB-UniRule"/>
</dbReference>
<evidence type="ECO:0000256" key="9">
    <source>
        <dbReference type="ARBA" id="ARBA00022840"/>
    </source>
</evidence>
<evidence type="ECO:0000256" key="6">
    <source>
        <dbReference type="ARBA" id="ARBA00022723"/>
    </source>
</evidence>
<dbReference type="SUPFAM" id="SSF54919">
    <property type="entry name" value="Nucleoside diphosphate kinase, NDK"/>
    <property type="match status" value="1"/>
</dbReference>
<keyword evidence="5 12" id="KW-0808">Transferase</keyword>
<evidence type="ECO:0000313" key="17">
    <source>
        <dbReference type="Proteomes" id="UP000295063"/>
    </source>
</evidence>
<dbReference type="PROSITE" id="PS51374">
    <property type="entry name" value="NDPK_LIKE"/>
    <property type="match status" value="1"/>
</dbReference>
<feature type="binding site" evidence="12 13">
    <location>
        <position position="102"/>
    </location>
    <ligand>
        <name>ATP</name>
        <dbReference type="ChEBI" id="CHEBI:30616"/>
    </ligand>
</feature>
<dbReference type="NCBIfam" id="NF001908">
    <property type="entry name" value="PRK00668.1"/>
    <property type="match status" value="1"/>
</dbReference>
<name>A0A4R1Q5S6_9FIRM</name>
<keyword evidence="10 12" id="KW-0460">Magnesium</keyword>
<keyword evidence="12" id="KW-0597">Phosphoprotein</keyword>
<accession>A0A4R1Q5S6</accession>
<dbReference type="Pfam" id="PF00334">
    <property type="entry name" value="NDK"/>
    <property type="match status" value="1"/>
</dbReference>
<dbReference type="OrthoDB" id="9801161at2"/>
<evidence type="ECO:0000256" key="7">
    <source>
        <dbReference type="ARBA" id="ARBA00022741"/>
    </source>
</evidence>
<dbReference type="GO" id="GO:0046872">
    <property type="term" value="F:metal ion binding"/>
    <property type="evidence" value="ECO:0007669"/>
    <property type="project" value="UniProtKB-KW"/>
</dbReference>
<feature type="active site" description="Pros-phosphohistidine intermediate" evidence="12 13">
    <location>
        <position position="115"/>
    </location>
</feature>
<dbReference type="HAMAP" id="MF_00451">
    <property type="entry name" value="NDP_kinase"/>
    <property type="match status" value="1"/>
</dbReference>
<evidence type="ECO:0000256" key="4">
    <source>
        <dbReference type="ARBA" id="ARBA00017632"/>
    </source>
</evidence>
<sequence>MEKTLVLVKPDGVNKGLCGEIIGRFEKRGLKIAGLKMLQMSRELAQRHYGEHEGKPFFNGLVNFITSGPLVAIVVQGENAVPVVRAMMGATNPVDSAPGTIRGDFALTIDSNIIHGSDSAASAEREIGIFFTAGEIYNR</sequence>
<feature type="domain" description="Nucleoside diphosphate kinase-like" evidence="15">
    <location>
        <begin position="1"/>
        <end position="138"/>
    </location>
</feature>
<comment type="function">
    <text evidence="12">Major role in the synthesis of nucleoside triphosphates other than ATP. The ATP gamma phosphate is transferred to the NDP beta phosphate via a ping-pong mechanism, using a phosphorylated active-site intermediate.</text>
</comment>
<evidence type="ECO:0000256" key="11">
    <source>
        <dbReference type="ARBA" id="ARBA00023080"/>
    </source>
</evidence>
<dbReference type="FunFam" id="3.30.70.141:FF:000003">
    <property type="entry name" value="Nucleoside diphosphate kinase"/>
    <property type="match status" value="1"/>
</dbReference>
<evidence type="ECO:0000313" key="16">
    <source>
        <dbReference type="EMBL" id="TCL39916.1"/>
    </source>
</evidence>
<dbReference type="SMART" id="SM00562">
    <property type="entry name" value="NDK"/>
    <property type="match status" value="1"/>
</dbReference>
<evidence type="ECO:0000259" key="15">
    <source>
        <dbReference type="SMART" id="SM00562"/>
    </source>
</evidence>
<comment type="catalytic activity">
    <reaction evidence="12">
        <text>a ribonucleoside 5'-diphosphate + ATP = a ribonucleoside 5'-triphosphate + ADP</text>
        <dbReference type="Rhea" id="RHEA:18113"/>
        <dbReference type="ChEBI" id="CHEBI:30616"/>
        <dbReference type="ChEBI" id="CHEBI:57930"/>
        <dbReference type="ChEBI" id="CHEBI:61557"/>
        <dbReference type="ChEBI" id="CHEBI:456216"/>
        <dbReference type="EC" id="2.7.4.6"/>
    </reaction>
</comment>
<dbReference type="CDD" id="cd04413">
    <property type="entry name" value="NDPk_I"/>
    <property type="match status" value="1"/>
</dbReference>
<dbReference type="PRINTS" id="PR01243">
    <property type="entry name" value="NUCDPKINASE"/>
</dbReference>
<dbReference type="GO" id="GO:0005737">
    <property type="term" value="C:cytoplasm"/>
    <property type="evidence" value="ECO:0007669"/>
    <property type="project" value="UniProtKB-SubCell"/>
</dbReference>
<dbReference type="InterPro" id="IPR036850">
    <property type="entry name" value="NDK-like_dom_sf"/>
</dbReference>
<keyword evidence="17" id="KW-1185">Reference proteome</keyword>
<reference evidence="16 17" key="1">
    <citation type="submission" date="2019-03" db="EMBL/GenBank/DDBJ databases">
        <title>Genomic Encyclopedia of Type Strains, Phase IV (KMG-IV): sequencing the most valuable type-strain genomes for metagenomic binning, comparative biology and taxonomic classification.</title>
        <authorList>
            <person name="Goeker M."/>
        </authorList>
    </citation>
    <scope>NUCLEOTIDE SEQUENCE [LARGE SCALE GENOMIC DNA]</scope>
    <source>
        <strain evidence="16 17">DSM 15969</strain>
    </source>
</reference>